<keyword evidence="2 5" id="KW-0479">Metal-binding</keyword>
<comment type="function">
    <text evidence="5">Part of the MsrPQ system that repairs oxidized periplasmic proteins containing methionine sulfoxide residues (Met-O), using respiratory chain electrons. Thus protects these proteins from oxidative-stress damage caused by reactive species of oxygen and chlorine generated by the host defense mechanisms. MsrPQ is essential for the maintenance of envelope integrity under bleach stress, rescuing a wide series of structurally unrelated periplasmic proteins from methionine oxidation. The catalytic subunit MsrP is non-stereospecific, being able to reduce both (R-) and (S-) diastereoisomers of methionine sulfoxide.</text>
</comment>
<comment type="caution">
    <text evidence="7">The sequence shown here is derived from an EMBL/GenBank/DDBJ whole genome shotgun (WGS) entry which is preliminary data.</text>
</comment>
<reference evidence="7" key="1">
    <citation type="submission" date="2023-01" db="EMBL/GenBank/DDBJ databases">
        <title>Biogeochemical cycle of methane in antarctic sediments.</title>
        <authorList>
            <person name="Roldan D.M."/>
            <person name="Menes R.J."/>
        </authorList>
    </citation>
    <scope>NUCLEOTIDE SEQUENCE [LARGE SCALE GENOMIC DNA]</scope>
    <source>
        <strain evidence="7">K-2018 MAG008</strain>
    </source>
</reference>
<evidence type="ECO:0000256" key="5">
    <source>
        <dbReference type="HAMAP-Rule" id="MF_01206"/>
    </source>
</evidence>
<feature type="binding site" evidence="5">
    <location>
        <position position="135"/>
    </location>
    <ligand>
        <name>Mo-molybdopterin</name>
        <dbReference type="ChEBI" id="CHEBI:71302"/>
    </ligand>
    <ligandPart>
        <name>Mo</name>
        <dbReference type="ChEBI" id="CHEBI:28685"/>
    </ligandPart>
</feature>
<dbReference type="Pfam" id="PF00174">
    <property type="entry name" value="Oxidored_molyb"/>
    <property type="match status" value="1"/>
</dbReference>
<gene>
    <name evidence="5 7" type="primary">msrP</name>
    <name evidence="7" type="ORF">PSU93_10085</name>
</gene>
<proteinExistence type="inferred from homology"/>
<dbReference type="HAMAP" id="MF_01206">
    <property type="entry name" value="MsrP"/>
    <property type="match status" value="1"/>
</dbReference>
<dbReference type="GO" id="GO:0043546">
    <property type="term" value="F:molybdopterin cofactor binding"/>
    <property type="evidence" value="ECO:0007669"/>
    <property type="project" value="UniProtKB-UniRule"/>
</dbReference>
<name>A0AA43TLT4_9GAMM</name>
<accession>A0AA43TLT4</accession>
<dbReference type="SUPFAM" id="SSF56524">
    <property type="entry name" value="Oxidoreductase molybdopterin-binding domain"/>
    <property type="match status" value="1"/>
</dbReference>
<evidence type="ECO:0000259" key="6">
    <source>
        <dbReference type="Pfam" id="PF00174"/>
    </source>
</evidence>
<dbReference type="InterPro" id="IPR022867">
    <property type="entry name" value="MsrP"/>
</dbReference>
<organism evidence="7 8">
    <name type="scientific">Candidatus Methylobacter titanis</name>
    <dbReference type="NCBI Taxonomy" id="3053457"/>
    <lineage>
        <taxon>Bacteria</taxon>
        <taxon>Pseudomonadati</taxon>
        <taxon>Pseudomonadota</taxon>
        <taxon>Gammaproteobacteria</taxon>
        <taxon>Methylococcales</taxon>
        <taxon>Methylococcaceae</taxon>
        <taxon>Methylobacter</taxon>
    </lineage>
</organism>
<feature type="binding site" evidence="5">
    <location>
        <begin position="235"/>
        <end position="237"/>
    </location>
    <ligand>
        <name>Mo-molybdopterin</name>
        <dbReference type="ChEBI" id="CHEBI:71302"/>
    </ligand>
</feature>
<comment type="similarity">
    <text evidence="5">Belongs to the MsrP family.</text>
</comment>
<dbReference type="NCBIfam" id="NF003767">
    <property type="entry name" value="PRK05363.1"/>
    <property type="match status" value="1"/>
</dbReference>
<feature type="binding site" evidence="5">
    <location>
        <position position="219"/>
    </location>
    <ligand>
        <name>Mo-molybdopterin</name>
        <dbReference type="ChEBI" id="CHEBI:71302"/>
    </ligand>
</feature>
<feature type="binding site" evidence="5">
    <location>
        <begin position="80"/>
        <end position="81"/>
    </location>
    <ligand>
        <name>Mo-molybdopterin</name>
        <dbReference type="ChEBI" id="CHEBI:71302"/>
    </ligand>
</feature>
<comment type="catalytic activity">
    <reaction evidence="5">
        <text>L-methionyl-[protein] + a quinone + H2O = L-methionyl-(S)-S-oxide-[protein] + a quinol</text>
        <dbReference type="Rhea" id="RHEA:51292"/>
        <dbReference type="Rhea" id="RHEA-COMP:12313"/>
        <dbReference type="Rhea" id="RHEA-COMP:12315"/>
        <dbReference type="ChEBI" id="CHEBI:15377"/>
        <dbReference type="ChEBI" id="CHEBI:16044"/>
        <dbReference type="ChEBI" id="CHEBI:24646"/>
        <dbReference type="ChEBI" id="CHEBI:44120"/>
        <dbReference type="ChEBI" id="CHEBI:132124"/>
    </reaction>
</comment>
<dbReference type="AlphaFoldDB" id="A0AA43TLT4"/>
<protein>
    <recommendedName>
        <fullName evidence="5">Protein-methionine-sulfoxide reductase catalytic subunit MsrP</fullName>
        <ecNumber evidence="5">1.8.5.-</ecNumber>
    </recommendedName>
</protein>
<evidence type="ECO:0000313" key="8">
    <source>
        <dbReference type="Proteomes" id="UP001160519"/>
    </source>
</evidence>
<keyword evidence="8" id="KW-1185">Reference proteome</keyword>
<evidence type="ECO:0000256" key="2">
    <source>
        <dbReference type="ARBA" id="ARBA00022723"/>
    </source>
</evidence>
<sequence>MIIKTTKDIPASEITDPLVFNKRRQIIKAMLAATLTGAGISPVLANNNESIWADVPKSDFSVDALTPTPAELIKNYTNYYEFSFNKKDATVLAQNITTDPWSIEISGEVEKPGSYYLEDILRQQTLQESIYRFRCVEAWSMVVPWVGFSLGSLLKTVKPLSTARFVKFTATYQPEIMPKQHNHAMLEWPYVESLRIDEAMHPLTILAVGMYGDILPKQNGAPLRLVVPWKYGFKSIKAIVKIELLKRPPITTWNKFAPHEYGFYSNVNPAVAHPRWSQNSERQLGSGFFTPRRQTELFNGYGEQVASLYSGMDLRHFF</sequence>
<comment type="cofactor">
    <cofactor evidence="5">
        <name>Mo-molybdopterin</name>
        <dbReference type="ChEBI" id="CHEBI:71302"/>
    </cofactor>
    <text evidence="5">Binds 1 Mo-molybdopterin (Mo-MPT) cofactor per subunit.</text>
</comment>
<dbReference type="Gene3D" id="3.90.420.10">
    <property type="entry name" value="Oxidoreductase, molybdopterin-binding domain"/>
    <property type="match status" value="1"/>
</dbReference>
<evidence type="ECO:0000256" key="4">
    <source>
        <dbReference type="ARBA" id="ARBA00023002"/>
    </source>
</evidence>
<dbReference type="GO" id="GO:0030091">
    <property type="term" value="P:protein repair"/>
    <property type="evidence" value="ECO:0007669"/>
    <property type="project" value="UniProtKB-UniRule"/>
</dbReference>
<dbReference type="EC" id="1.8.5.-" evidence="5"/>
<dbReference type="GO" id="GO:0046872">
    <property type="term" value="F:metal ion binding"/>
    <property type="evidence" value="ECO:0007669"/>
    <property type="project" value="UniProtKB-KW"/>
</dbReference>
<dbReference type="InterPro" id="IPR000572">
    <property type="entry name" value="OxRdtase_Mopterin-bd_dom"/>
</dbReference>
<comment type="caution">
    <text evidence="5">Lacks conserved residue(s) required for the propagation of feature annotation.</text>
</comment>
<dbReference type="Proteomes" id="UP001160519">
    <property type="component" value="Unassembled WGS sequence"/>
</dbReference>
<dbReference type="PANTHER" id="PTHR43032:SF3">
    <property type="entry name" value="PROTEIN-METHIONINE-SULFOXIDE REDUCTASE CATALYTIC SUBUNIT MSRP"/>
    <property type="match status" value="1"/>
</dbReference>
<feature type="domain" description="Oxidoreductase molybdopterin-binding" evidence="6">
    <location>
        <begin position="95"/>
        <end position="253"/>
    </location>
</feature>
<keyword evidence="4 5" id="KW-0560">Oxidoreductase</keyword>
<feature type="binding site" evidence="5">
    <location>
        <position position="224"/>
    </location>
    <ligand>
        <name>Mo-molybdopterin</name>
        <dbReference type="ChEBI" id="CHEBI:71302"/>
    </ligand>
</feature>
<evidence type="ECO:0000313" key="7">
    <source>
        <dbReference type="EMBL" id="MDI1231487.1"/>
    </source>
</evidence>
<dbReference type="PANTHER" id="PTHR43032">
    <property type="entry name" value="PROTEIN-METHIONINE-SULFOXIDE REDUCTASE"/>
    <property type="match status" value="1"/>
</dbReference>
<dbReference type="EMBL" id="JAQSDF010000030">
    <property type="protein sequence ID" value="MDI1231487.1"/>
    <property type="molecule type" value="Genomic_DNA"/>
</dbReference>
<dbReference type="InterPro" id="IPR036374">
    <property type="entry name" value="OxRdtase_Mopterin-bd_sf"/>
</dbReference>
<keyword evidence="3 5" id="KW-0732">Signal</keyword>
<comment type="subunit">
    <text evidence="5">Heterodimer of a catalytic subunit (MsrP) and a heme-binding subunit (MsrQ).</text>
</comment>
<evidence type="ECO:0000256" key="1">
    <source>
        <dbReference type="ARBA" id="ARBA00022505"/>
    </source>
</evidence>
<keyword evidence="1 5" id="KW-0500">Molybdenum</keyword>
<evidence type="ECO:0000256" key="3">
    <source>
        <dbReference type="ARBA" id="ARBA00022729"/>
    </source>
</evidence>
<comment type="catalytic activity">
    <reaction evidence="5">
        <text>L-methionyl-[protein] + a quinone + H2O = L-methionyl-(R)-S-oxide-[protein] + a quinol</text>
        <dbReference type="Rhea" id="RHEA:51296"/>
        <dbReference type="Rhea" id="RHEA-COMP:12313"/>
        <dbReference type="Rhea" id="RHEA-COMP:12314"/>
        <dbReference type="ChEBI" id="CHEBI:15377"/>
        <dbReference type="ChEBI" id="CHEBI:16044"/>
        <dbReference type="ChEBI" id="CHEBI:24646"/>
        <dbReference type="ChEBI" id="CHEBI:45764"/>
        <dbReference type="ChEBI" id="CHEBI:132124"/>
    </reaction>
</comment>
<dbReference type="GO" id="GO:0016672">
    <property type="term" value="F:oxidoreductase activity, acting on a sulfur group of donors, quinone or similar compound as acceptor"/>
    <property type="evidence" value="ECO:0007669"/>
    <property type="project" value="UniProtKB-UniRule"/>
</dbReference>